<gene>
    <name evidence="3" type="ORF">HELGO_WM2952</name>
</gene>
<dbReference type="SUPFAM" id="SSF52833">
    <property type="entry name" value="Thioredoxin-like"/>
    <property type="match status" value="1"/>
</dbReference>
<sequence length="129" mass="14965">MKKIVLAIFVLSSMLFSLDWEKDIATAFTKAQSENTLVMVMVESEYCGWCSKMKERTLLDERITKRIEKYALVKVMRSDKSEMSKLPKVHGAPTVFFMKSDKTVVEEVIGYFNVEDFNAYLNDVERKSK</sequence>
<dbReference type="PROSITE" id="PS00194">
    <property type="entry name" value="THIOREDOXIN_1"/>
    <property type="match status" value="1"/>
</dbReference>
<dbReference type="InterPro" id="IPR036249">
    <property type="entry name" value="Thioredoxin-like_sf"/>
</dbReference>
<evidence type="ECO:0000313" key="3">
    <source>
        <dbReference type="EMBL" id="CAA6805064.1"/>
    </source>
</evidence>
<keyword evidence="1" id="KW-0676">Redox-active center</keyword>
<proteinExistence type="predicted"/>
<evidence type="ECO:0000256" key="1">
    <source>
        <dbReference type="ARBA" id="ARBA00023284"/>
    </source>
</evidence>
<evidence type="ECO:0000259" key="2">
    <source>
        <dbReference type="Pfam" id="PF13098"/>
    </source>
</evidence>
<accession>A0A6S6SP30</accession>
<name>A0A6S6SP30_9BACT</name>
<dbReference type="Gene3D" id="3.40.30.10">
    <property type="entry name" value="Glutaredoxin"/>
    <property type="match status" value="1"/>
</dbReference>
<dbReference type="InterPro" id="IPR012336">
    <property type="entry name" value="Thioredoxin-like_fold"/>
</dbReference>
<dbReference type="Pfam" id="PF13098">
    <property type="entry name" value="Thioredoxin_2"/>
    <property type="match status" value="1"/>
</dbReference>
<dbReference type="EMBL" id="CACVAS010000036">
    <property type="protein sequence ID" value="CAA6805064.1"/>
    <property type="molecule type" value="Genomic_DNA"/>
</dbReference>
<dbReference type="InterPro" id="IPR017937">
    <property type="entry name" value="Thioredoxin_CS"/>
</dbReference>
<reference evidence="3" key="1">
    <citation type="submission" date="2020-01" db="EMBL/GenBank/DDBJ databases">
        <authorList>
            <person name="Meier V. D."/>
            <person name="Meier V D."/>
        </authorList>
    </citation>
    <scope>NUCLEOTIDE SEQUENCE</scope>
    <source>
        <strain evidence="3">HLG_WM_MAG_01</strain>
    </source>
</reference>
<dbReference type="PROSITE" id="PS51354">
    <property type="entry name" value="GLUTAREDOXIN_2"/>
    <property type="match status" value="1"/>
</dbReference>
<feature type="domain" description="Thioredoxin-like fold" evidence="2">
    <location>
        <begin position="32"/>
        <end position="121"/>
    </location>
</feature>
<organism evidence="3">
    <name type="scientific">uncultured Sulfurovum sp</name>
    <dbReference type="NCBI Taxonomy" id="269237"/>
    <lineage>
        <taxon>Bacteria</taxon>
        <taxon>Pseudomonadati</taxon>
        <taxon>Campylobacterota</taxon>
        <taxon>Epsilonproteobacteria</taxon>
        <taxon>Campylobacterales</taxon>
        <taxon>Sulfurovaceae</taxon>
        <taxon>Sulfurovum</taxon>
        <taxon>environmental samples</taxon>
    </lineage>
</organism>
<protein>
    <submittedName>
        <fullName evidence="3">Thioredoxin family protein</fullName>
    </submittedName>
</protein>
<dbReference type="AlphaFoldDB" id="A0A6S6SP30"/>